<sequence>MGAKKKAETKSNDKKDSGAKGAKGKDEKKGDAKDTKVKGAQAVIVRHILCEKHSKKEEALAEIRNNPTLDNFIAVAKVYSEDKAKQGGLLGLQRKGALQPEFEQVAFALPDSKGNNLNIGEAKTAFGYHLIVVEGRK</sequence>
<keyword evidence="2" id="KW-1185">Reference proteome</keyword>
<organism evidence="1 2">
    <name type="scientific">Hypoxylon rubiginosum</name>
    <dbReference type="NCBI Taxonomy" id="110542"/>
    <lineage>
        <taxon>Eukaryota</taxon>
        <taxon>Fungi</taxon>
        <taxon>Dikarya</taxon>
        <taxon>Ascomycota</taxon>
        <taxon>Pezizomycotina</taxon>
        <taxon>Sordariomycetes</taxon>
        <taxon>Xylariomycetidae</taxon>
        <taxon>Xylariales</taxon>
        <taxon>Hypoxylaceae</taxon>
        <taxon>Hypoxylon</taxon>
    </lineage>
</organism>
<comment type="caution">
    <text evidence="1">The sequence shown here is derived from an EMBL/GenBank/DDBJ whole genome shotgun (WGS) entry which is preliminary data.</text>
</comment>
<gene>
    <name evidence="1" type="ORF">F4820DRAFT_444052</name>
</gene>
<protein>
    <submittedName>
        <fullName evidence="1">FKBP-like protein</fullName>
    </submittedName>
</protein>
<dbReference type="Proteomes" id="UP001497700">
    <property type="component" value="Unassembled WGS sequence"/>
</dbReference>
<proteinExistence type="predicted"/>
<name>A0ACB9ZCJ4_9PEZI</name>
<reference evidence="1 2" key="1">
    <citation type="journal article" date="2022" name="New Phytol.">
        <title>Ecological generalism drives hyperdiversity of secondary metabolite gene clusters in xylarialean endophytes.</title>
        <authorList>
            <person name="Franco M.E.E."/>
            <person name="Wisecaver J.H."/>
            <person name="Arnold A.E."/>
            <person name="Ju Y.M."/>
            <person name="Slot J.C."/>
            <person name="Ahrendt S."/>
            <person name="Moore L.P."/>
            <person name="Eastman K.E."/>
            <person name="Scott K."/>
            <person name="Konkel Z."/>
            <person name="Mondo S.J."/>
            <person name="Kuo A."/>
            <person name="Hayes R.D."/>
            <person name="Haridas S."/>
            <person name="Andreopoulos B."/>
            <person name="Riley R."/>
            <person name="LaButti K."/>
            <person name="Pangilinan J."/>
            <person name="Lipzen A."/>
            <person name="Amirebrahimi M."/>
            <person name="Yan J."/>
            <person name="Adam C."/>
            <person name="Keymanesh K."/>
            <person name="Ng V."/>
            <person name="Louie K."/>
            <person name="Northen T."/>
            <person name="Drula E."/>
            <person name="Henrissat B."/>
            <person name="Hsieh H.M."/>
            <person name="Youens-Clark K."/>
            <person name="Lutzoni F."/>
            <person name="Miadlikowska J."/>
            <person name="Eastwood D.C."/>
            <person name="Hamelin R.C."/>
            <person name="Grigoriev I.V."/>
            <person name="U'Ren J.M."/>
        </authorList>
    </citation>
    <scope>NUCLEOTIDE SEQUENCE [LARGE SCALE GENOMIC DNA]</scope>
    <source>
        <strain evidence="1 2">CBS 119005</strain>
    </source>
</reference>
<accession>A0ACB9ZCJ4</accession>
<dbReference type="EMBL" id="MU393430">
    <property type="protein sequence ID" value="KAI4869454.1"/>
    <property type="molecule type" value="Genomic_DNA"/>
</dbReference>
<evidence type="ECO:0000313" key="1">
    <source>
        <dbReference type="EMBL" id="KAI4869454.1"/>
    </source>
</evidence>
<evidence type="ECO:0000313" key="2">
    <source>
        <dbReference type="Proteomes" id="UP001497700"/>
    </source>
</evidence>